<reference evidence="2" key="2">
    <citation type="submission" date="2025-09" db="UniProtKB">
        <authorList>
            <consortium name="Ensembl"/>
        </authorList>
    </citation>
    <scope>IDENTIFICATION</scope>
</reference>
<dbReference type="Gene3D" id="1.25.40.90">
    <property type="match status" value="1"/>
</dbReference>
<dbReference type="Proteomes" id="UP000472272">
    <property type="component" value="Unplaced"/>
</dbReference>
<proteinExistence type="predicted"/>
<evidence type="ECO:0000259" key="1">
    <source>
        <dbReference type="PROSITE" id="PS50942"/>
    </source>
</evidence>
<dbReference type="InterPro" id="IPR008942">
    <property type="entry name" value="ENTH_VHS"/>
</dbReference>
<name>A0A670KFA1_PODMU</name>
<protein>
    <recommendedName>
        <fullName evidence="1">ENTH domain-containing protein</fullName>
    </recommendedName>
</protein>
<dbReference type="AlphaFoldDB" id="A0A670KFA1"/>
<feature type="domain" description="ENTH" evidence="1">
    <location>
        <begin position="14"/>
        <end position="45"/>
    </location>
</feature>
<dbReference type="Ensembl" id="ENSPMRT00000036396.1">
    <property type="protein sequence ID" value="ENSPMRP00000034304.1"/>
    <property type="gene ID" value="ENSPMRG00000022268.1"/>
</dbReference>
<accession>A0A670KFA1</accession>
<organism evidence="2 3">
    <name type="scientific">Podarcis muralis</name>
    <name type="common">Wall lizard</name>
    <name type="synonym">Lacerta muralis</name>
    <dbReference type="NCBI Taxonomy" id="64176"/>
    <lineage>
        <taxon>Eukaryota</taxon>
        <taxon>Metazoa</taxon>
        <taxon>Chordata</taxon>
        <taxon>Craniata</taxon>
        <taxon>Vertebrata</taxon>
        <taxon>Euteleostomi</taxon>
        <taxon>Lepidosauria</taxon>
        <taxon>Squamata</taxon>
        <taxon>Bifurcata</taxon>
        <taxon>Unidentata</taxon>
        <taxon>Episquamata</taxon>
        <taxon>Laterata</taxon>
        <taxon>Lacertibaenia</taxon>
        <taxon>Lacertidae</taxon>
        <taxon>Podarcis</taxon>
    </lineage>
</organism>
<evidence type="ECO:0000313" key="3">
    <source>
        <dbReference type="Proteomes" id="UP000472272"/>
    </source>
</evidence>
<reference evidence="2" key="1">
    <citation type="submission" date="2025-08" db="UniProtKB">
        <authorList>
            <consortium name="Ensembl"/>
        </authorList>
    </citation>
    <scope>IDENTIFICATION</scope>
</reference>
<dbReference type="SUPFAM" id="SSF48464">
    <property type="entry name" value="ENTH/VHS domain"/>
    <property type="match status" value="1"/>
</dbReference>
<evidence type="ECO:0000313" key="2">
    <source>
        <dbReference type="Ensembl" id="ENSPMRP00000034304.1"/>
    </source>
</evidence>
<sequence length="45" mass="4724">MSGQSITDRITAAQHSVTGSAVAKAVCKATTHEVMGPKKKHLDCE</sequence>
<dbReference type="InterPro" id="IPR013809">
    <property type="entry name" value="ENTH"/>
</dbReference>
<keyword evidence="3" id="KW-1185">Reference proteome</keyword>
<dbReference type="PROSITE" id="PS50942">
    <property type="entry name" value="ENTH"/>
    <property type="match status" value="1"/>
</dbReference>
<dbReference type="GeneTree" id="ENSGT00940000175992"/>